<evidence type="ECO:0000313" key="3">
    <source>
        <dbReference type="EMBL" id="RPA74875.1"/>
    </source>
</evidence>
<keyword evidence="2" id="KW-1133">Transmembrane helix</keyword>
<sequence>MSWLLLASVLSIPNNPLDTLSSLTIEPFSRHNKHTPSTPIRPPPSQIDPTVLNTPLRPHRDNTTTHYAPKSSRSHLRCAAQTTIISTTTGPNLAKRLPTCPYSSIPRRDFFSLFKWTTSSINRIILQKLVALSRGTSRSPTGHLLEIKMAIPSASLPHGTCPTAAISTDSTLVLLPSSTGGSSDLESCQEPKKPVRTSWRRRRRSKIRASDGDTIQLDEGVLLFVTTLVVLLLVGTGLYLGCVKWRAIKDVPEEKRKDLKWPEQMGGRGWDAAY</sequence>
<evidence type="ECO:0000313" key="4">
    <source>
        <dbReference type="Proteomes" id="UP000275078"/>
    </source>
</evidence>
<keyword evidence="2" id="KW-0472">Membrane</keyword>
<gene>
    <name evidence="3" type="ORF">BJ508DRAFT_365988</name>
</gene>
<organism evidence="3 4">
    <name type="scientific">Ascobolus immersus RN42</name>
    <dbReference type="NCBI Taxonomy" id="1160509"/>
    <lineage>
        <taxon>Eukaryota</taxon>
        <taxon>Fungi</taxon>
        <taxon>Dikarya</taxon>
        <taxon>Ascomycota</taxon>
        <taxon>Pezizomycotina</taxon>
        <taxon>Pezizomycetes</taxon>
        <taxon>Pezizales</taxon>
        <taxon>Ascobolaceae</taxon>
        <taxon>Ascobolus</taxon>
    </lineage>
</organism>
<evidence type="ECO:0000256" key="2">
    <source>
        <dbReference type="SAM" id="Phobius"/>
    </source>
</evidence>
<feature type="region of interest" description="Disordered" evidence="1">
    <location>
        <begin position="179"/>
        <end position="203"/>
    </location>
</feature>
<keyword evidence="4" id="KW-1185">Reference proteome</keyword>
<feature type="compositionally biased region" description="Basic residues" evidence="1">
    <location>
        <begin position="194"/>
        <end position="203"/>
    </location>
</feature>
<dbReference type="Proteomes" id="UP000275078">
    <property type="component" value="Unassembled WGS sequence"/>
</dbReference>
<name>A0A3N4HM17_ASCIM</name>
<dbReference type="EMBL" id="ML119778">
    <property type="protein sequence ID" value="RPA74875.1"/>
    <property type="molecule type" value="Genomic_DNA"/>
</dbReference>
<evidence type="ECO:0000256" key="1">
    <source>
        <dbReference type="SAM" id="MobiDB-lite"/>
    </source>
</evidence>
<protein>
    <submittedName>
        <fullName evidence="3">Uncharacterized protein</fullName>
    </submittedName>
</protein>
<keyword evidence="2" id="KW-0812">Transmembrane</keyword>
<accession>A0A3N4HM17</accession>
<feature type="region of interest" description="Disordered" evidence="1">
    <location>
        <begin position="52"/>
        <end position="72"/>
    </location>
</feature>
<dbReference type="AlphaFoldDB" id="A0A3N4HM17"/>
<reference evidence="3 4" key="1">
    <citation type="journal article" date="2018" name="Nat. Ecol. Evol.">
        <title>Pezizomycetes genomes reveal the molecular basis of ectomycorrhizal truffle lifestyle.</title>
        <authorList>
            <person name="Murat C."/>
            <person name="Payen T."/>
            <person name="Noel B."/>
            <person name="Kuo A."/>
            <person name="Morin E."/>
            <person name="Chen J."/>
            <person name="Kohler A."/>
            <person name="Krizsan K."/>
            <person name="Balestrini R."/>
            <person name="Da Silva C."/>
            <person name="Montanini B."/>
            <person name="Hainaut M."/>
            <person name="Levati E."/>
            <person name="Barry K.W."/>
            <person name="Belfiori B."/>
            <person name="Cichocki N."/>
            <person name="Clum A."/>
            <person name="Dockter R.B."/>
            <person name="Fauchery L."/>
            <person name="Guy J."/>
            <person name="Iotti M."/>
            <person name="Le Tacon F."/>
            <person name="Lindquist E.A."/>
            <person name="Lipzen A."/>
            <person name="Malagnac F."/>
            <person name="Mello A."/>
            <person name="Molinier V."/>
            <person name="Miyauchi S."/>
            <person name="Poulain J."/>
            <person name="Riccioni C."/>
            <person name="Rubini A."/>
            <person name="Sitrit Y."/>
            <person name="Splivallo R."/>
            <person name="Traeger S."/>
            <person name="Wang M."/>
            <person name="Zifcakova L."/>
            <person name="Wipf D."/>
            <person name="Zambonelli A."/>
            <person name="Paolocci F."/>
            <person name="Nowrousian M."/>
            <person name="Ottonello S."/>
            <person name="Baldrian P."/>
            <person name="Spatafora J.W."/>
            <person name="Henrissat B."/>
            <person name="Nagy L.G."/>
            <person name="Aury J.M."/>
            <person name="Wincker P."/>
            <person name="Grigoriev I.V."/>
            <person name="Bonfante P."/>
            <person name="Martin F.M."/>
        </authorList>
    </citation>
    <scope>NUCLEOTIDE SEQUENCE [LARGE SCALE GENOMIC DNA]</scope>
    <source>
        <strain evidence="3 4">RN42</strain>
    </source>
</reference>
<feature type="transmembrane region" description="Helical" evidence="2">
    <location>
        <begin position="220"/>
        <end position="240"/>
    </location>
</feature>
<proteinExistence type="predicted"/>